<keyword evidence="3" id="KW-0677">Repeat</keyword>
<dbReference type="GO" id="GO:0000166">
    <property type="term" value="F:nucleotide binding"/>
    <property type="evidence" value="ECO:0007669"/>
    <property type="project" value="UniProtKB-KW"/>
</dbReference>
<accession>A0A6G1BXR8</accession>
<evidence type="ECO:0000313" key="8">
    <source>
        <dbReference type="Proteomes" id="UP000479710"/>
    </source>
</evidence>
<keyword evidence="8" id="KW-1185">Reference proteome</keyword>
<evidence type="ECO:0000256" key="3">
    <source>
        <dbReference type="ARBA" id="ARBA00022737"/>
    </source>
</evidence>
<comment type="caution">
    <text evidence="7">The sequence shown here is derived from an EMBL/GenBank/DDBJ whole genome shotgun (WGS) entry which is preliminary data.</text>
</comment>
<keyword evidence="2" id="KW-0433">Leucine-rich repeat</keyword>
<evidence type="ECO:0000256" key="5">
    <source>
        <dbReference type="ARBA" id="ARBA00022821"/>
    </source>
</evidence>
<name>A0A6G1BXR8_9ORYZ</name>
<evidence type="ECO:0000313" key="7">
    <source>
        <dbReference type="EMBL" id="KAF0892672.1"/>
    </source>
</evidence>
<keyword evidence="4" id="KW-0547">Nucleotide-binding</keyword>
<dbReference type="InterPro" id="IPR041118">
    <property type="entry name" value="Rx_N"/>
</dbReference>
<dbReference type="Pfam" id="PF18052">
    <property type="entry name" value="Rx_N"/>
    <property type="match status" value="1"/>
</dbReference>
<protein>
    <recommendedName>
        <fullName evidence="6">Disease resistance N-terminal domain-containing protein</fullName>
    </recommendedName>
</protein>
<evidence type="ECO:0000256" key="4">
    <source>
        <dbReference type="ARBA" id="ARBA00022741"/>
    </source>
</evidence>
<keyword evidence="5" id="KW-0611">Plant defense</keyword>
<organism evidence="7 8">
    <name type="scientific">Oryza meyeriana var. granulata</name>
    <dbReference type="NCBI Taxonomy" id="110450"/>
    <lineage>
        <taxon>Eukaryota</taxon>
        <taxon>Viridiplantae</taxon>
        <taxon>Streptophyta</taxon>
        <taxon>Embryophyta</taxon>
        <taxon>Tracheophyta</taxon>
        <taxon>Spermatophyta</taxon>
        <taxon>Magnoliopsida</taxon>
        <taxon>Liliopsida</taxon>
        <taxon>Poales</taxon>
        <taxon>Poaceae</taxon>
        <taxon>BOP clade</taxon>
        <taxon>Oryzoideae</taxon>
        <taxon>Oryzeae</taxon>
        <taxon>Oryzinae</taxon>
        <taxon>Oryza</taxon>
        <taxon>Oryza meyeriana</taxon>
    </lineage>
</organism>
<dbReference type="Proteomes" id="UP000479710">
    <property type="component" value="Unassembled WGS sequence"/>
</dbReference>
<gene>
    <name evidence="7" type="ORF">E2562_017650</name>
</gene>
<dbReference type="GO" id="GO:0006952">
    <property type="term" value="P:defense response"/>
    <property type="evidence" value="ECO:0007669"/>
    <property type="project" value="UniProtKB-KW"/>
</dbReference>
<proteinExistence type="inferred from homology"/>
<sequence>MVIGLLVKDLKEQDQEEELVLNLAMDKVVGILRGAAGLAADTNAFHEFFNWVTPRILAAFHSHQQLQVDSGGTGSASAGDNRTAALHQIQDDLQKLEHNLWVIQSTITSTMYDLIDHLEWHSHKEREARHLRQIKDAVYDAEDLLDEYNYYALKVKKFDRLVRPETCRVLDEPEIFGREKELKELTQMLGVRGRKRD</sequence>
<evidence type="ECO:0000256" key="2">
    <source>
        <dbReference type="ARBA" id="ARBA00022614"/>
    </source>
</evidence>
<reference evidence="7 8" key="1">
    <citation type="submission" date="2019-11" db="EMBL/GenBank/DDBJ databases">
        <title>Whole genome sequence of Oryza granulata.</title>
        <authorList>
            <person name="Li W."/>
        </authorList>
    </citation>
    <scope>NUCLEOTIDE SEQUENCE [LARGE SCALE GENOMIC DNA]</scope>
    <source>
        <strain evidence="8">cv. Menghai</strain>
        <tissue evidence="7">Leaf</tissue>
    </source>
</reference>
<evidence type="ECO:0000256" key="1">
    <source>
        <dbReference type="ARBA" id="ARBA00008894"/>
    </source>
</evidence>
<dbReference type="EMBL" id="SPHZ02000011">
    <property type="protein sequence ID" value="KAF0892672.1"/>
    <property type="molecule type" value="Genomic_DNA"/>
</dbReference>
<evidence type="ECO:0000259" key="6">
    <source>
        <dbReference type="Pfam" id="PF18052"/>
    </source>
</evidence>
<dbReference type="AlphaFoldDB" id="A0A6G1BXR8"/>
<feature type="domain" description="Disease resistance N-terminal" evidence="6">
    <location>
        <begin position="84"/>
        <end position="159"/>
    </location>
</feature>
<dbReference type="Gene3D" id="1.20.5.4130">
    <property type="match status" value="1"/>
</dbReference>
<dbReference type="OrthoDB" id="647107at2759"/>
<comment type="similarity">
    <text evidence="1">Belongs to the disease resistance NB-LRR family.</text>
</comment>